<dbReference type="InterPro" id="IPR039421">
    <property type="entry name" value="Type_1_exporter"/>
</dbReference>
<feature type="transmembrane region" description="Helical" evidence="9">
    <location>
        <begin position="225"/>
        <end position="246"/>
    </location>
</feature>
<evidence type="ECO:0000256" key="9">
    <source>
        <dbReference type="SAM" id="Phobius"/>
    </source>
</evidence>
<dbReference type="PANTHER" id="PTHR43394">
    <property type="entry name" value="ATP-DEPENDENT PERMEASE MDL1, MITOCHONDRIAL"/>
    <property type="match status" value="1"/>
</dbReference>
<evidence type="ECO:0000256" key="2">
    <source>
        <dbReference type="ARBA" id="ARBA00022448"/>
    </source>
</evidence>
<evidence type="ECO:0000256" key="3">
    <source>
        <dbReference type="ARBA" id="ARBA00022475"/>
    </source>
</evidence>
<dbReference type="InterPro" id="IPR003439">
    <property type="entry name" value="ABC_transporter-like_ATP-bd"/>
</dbReference>
<dbReference type="InterPro" id="IPR003593">
    <property type="entry name" value="AAA+_ATPase"/>
</dbReference>
<dbReference type="SUPFAM" id="SSF52540">
    <property type="entry name" value="P-loop containing nucleoside triphosphate hydrolases"/>
    <property type="match status" value="1"/>
</dbReference>
<organism evidence="12">
    <name type="scientific">hydrothermal vent metagenome</name>
    <dbReference type="NCBI Taxonomy" id="652676"/>
    <lineage>
        <taxon>unclassified sequences</taxon>
        <taxon>metagenomes</taxon>
        <taxon>ecological metagenomes</taxon>
    </lineage>
</organism>
<dbReference type="GO" id="GO:0016887">
    <property type="term" value="F:ATP hydrolysis activity"/>
    <property type="evidence" value="ECO:0007669"/>
    <property type="project" value="InterPro"/>
</dbReference>
<reference evidence="12" key="1">
    <citation type="submission" date="2018-06" db="EMBL/GenBank/DDBJ databases">
        <authorList>
            <person name="Zhirakovskaya E."/>
        </authorList>
    </citation>
    <scope>NUCLEOTIDE SEQUENCE</scope>
</reference>
<evidence type="ECO:0000313" key="12">
    <source>
        <dbReference type="EMBL" id="VAW15064.1"/>
    </source>
</evidence>
<dbReference type="InterPro" id="IPR036640">
    <property type="entry name" value="ABC1_TM_sf"/>
</dbReference>
<dbReference type="PROSITE" id="PS50929">
    <property type="entry name" value="ABC_TM1F"/>
    <property type="match status" value="1"/>
</dbReference>
<keyword evidence="5" id="KW-0547">Nucleotide-binding</keyword>
<dbReference type="InterPro" id="IPR011527">
    <property type="entry name" value="ABC1_TM_dom"/>
</dbReference>
<evidence type="ECO:0000256" key="7">
    <source>
        <dbReference type="ARBA" id="ARBA00022989"/>
    </source>
</evidence>
<accession>A0A3B0U2P0</accession>
<evidence type="ECO:0000256" key="4">
    <source>
        <dbReference type="ARBA" id="ARBA00022692"/>
    </source>
</evidence>
<feature type="transmembrane region" description="Helical" evidence="9">
    <location>
        <begin position="120"/>
        <end position="137"/>
    </location>
</feature>
<feature type="transmembrane region" description="Helical" evidence="9">
    <location>
        <begin position="87"/>
        <end position="108"/>
    </location>
</feature>
<dbReference type="FunFam" id="3.40.50.300:FF:000299">
    <property type="entry name" value="ABC transporter ATP-binding protein/permease"/>
    <property type="match status" value="1"/>
</dbReference>
<name>A0A3B0U2P0_9ZZZZ</name>
<dbReference type="GO" id="GO:0015421">
    <property type="term" value="F:ABC-type oligopeptide transporter activity"/>
    <property type="evidence" value="ECO:0007669"/>
    <property type="project" value="TreeGrafter"/>
</dbReference>
<dbReference type="Pfam" id="PF00664">
    <property type="entry name" value="ABC_membrane"/>
    <property type="match status" value="1"/>
</dbReference>
<dbReference type="AlphaFoldDB" id="A0A3B0U2P0"/>
<evidence type="ECO:0000256" key="6">
    <source>
        <dbReference type="ARBA" id="ARBA00022840"/>
    </source>
</evidence>
<keyword evidence="6 12" id="KW-0067">ATP-binding</keyword>
<feature type="domain" description="ABC transmembrane type-1" evidence="11">
    <location>
        <begin position="89"/>
        <end position="370"/>
    </location>
</feature>
<dbReference type="Gene3D" id="3.90.70.10">
    <property type="entry name" value="Cysteine proteinases"/>
    <property type="match status" value="1"/>
</dbReference>
<dbReference type="EMBL" id="UOEP01000043">
    <property type="protein sequence ID" value="VAW15064.1"/>
    <property type="molecule type" value="Genomic_DNA"/>
</dbReference>
<comment type="subcellular location">
    <subcellularLocation>
        <location evidence="1">Cell membrane</location>
        <topology evidence="1">Multi-pass membrane protein</topology>
    </subcellularLocation>
</comment>
<gene>
    <name evidence="12" type="ORF">MNBD_BACTEROID01-864</name>
</gene>
<keyword evidence="4 9" id="KW-0812">Transmembrane</keyword>
<evidence type="ECO:0000256" key="5">
    <source>
        <dbReference type="ARBA" id="ARBA00022741"/>
    </source>
</evidence>
<evidence type="ECO:0000259" key="10">
    <source>
        <dbReference type="PROSITE" id="PS50893"/>
    </source>
</evidence>
<feature type="domain" description="ABC transporter" evidence="10">
    <location>
        <begin position="404"/>
        <end position="640"/>
    </location>
</feature>
<dbReference type="SMART" id="SM00382">
    <property type="entry name" value="AAA"/>
    <property type="match status" value="1"/>
</dbReference>
<dbReference type="Gene3D" id="3.40.50.300">
    <property type="entry name" value="P-loop containing nucleotide triphosphate hydrolases"/>
    <property type="match status" value="1"/>
</dbReference>
<keyword evidence="7 9" id="KW-1133">Transmembrane helix</keyword>
<dbReference type="PANTHER" id="PTHR43394:SF1">
    <property type="entry name" value="ATP-BINDING CASSETTE SUB-FAMILY B MEMBER 10, MITOCHONDRIAL"/>
    <property type="match status" value="1"/>
</dbReference>
<proteinExistence type="predicted"/>
<protein>
    <submittedName>
        <fullName evidence="12">Bacteriocin/lantibiotic efflux ABC transporter, permease/ATP-binding protein</fullName>
    </submittedName>
</protein>
<evidence type="ECO:0000256" key="8">
    <source>
        <dbReference type="ARBA" id="ARBA00023136"/>
    </source>
</evidence>
<dbReference type="Gene3D" id="1.20.1560.10">
    <property type="entry name" value="ABC transporter type 1, transmembrane domain"/>
    <property type="match status" value="1"/>
</dbReference>
<dbReference type="Pfam" id="PF00005">
    <property type="entry name" value="ABC_tran"/>
    <property type="match status" value="1"/>
</dbReference>
<evidence type="ECO:0000259" key="11">
    <source>
        <dbReference type="PROSITE" id="PS50929"/>
    </source>
</evidence>
<dbReference type="SUPFAM" id="SSF90123">
    <property type="entry name" value="ABC transporter transmembrane region"/>
    <property type="match status" value="1"/>
</dbReference>
<keyword evidence="8 9" id="KW-0472">Membrane</keyword>
<dbReference type="CDD" id="cd18571">
    <property type="entry name" value="ABC_6TM_peptidase_like"/>
    <property type="match status" value="1"/>
</dbReference>
<dbReference type="PROSITE" id="PS50893">
    <property type="entry name" value="ABC_TRANSPORTER_2"/>
    <property type="match status" value="1"/>
</dbReference>
<keyword evidence="2" id="KW-0813">Transport</keyword>
<dbReference type="GO" id="GO:0005524">
    <property type="term" value="F:ATP binding"/>
    <property type="evidence" value="ECO:0007669"/>
    <property type="project" value="UniProtKB-KW"/>
</dbReference>
<dbReference type="InterPro" id="IPR027417">
    <property type="entry name" value="P-loop_NTPase"/>
</dbReference>
<keyword evidence="3" id="KW-1003">Cell membrane</keyword>
<feature type="transmembrane region" description="Helical" evidence="9">
    <location>
        <begin position="198"/>
        <end position="219"/>
    </location>
</feature>
<feature type="non-terminal residue" evidence="12">
    <location>
        <position position="1"/>
    </location>
</feature>
<dbReference type="GO" id="GO:0005886">
    <property type="term" value="C:plasma membrane"/>
    <property type="evidence" value="ECO:0007669"/>
    <property type="project" value="UniProtKB-SubCell"/>
</dbReference>
<evidence type="ECO:0000256" key="1">
    <source>
        <dbReference type="ARBA" id="ARBA00004651"/>
    </source>
</evidence>
<sequence>KKKFSFSSSFGGGREEAVYISDPAQGLLTYTKEEFLKCWLSTKTDNENEGAALLLEPTPDFYKHEDEEKGKLKFAYLLGYLRPYRKYIIQLGLGMLTGSIISMIFPFLTQSVVDYGIGNSDLAFIVMVLVAQMVLTFGQTANGLIRSWIMLHVTTRISISLITDFLIKLMKLPIAFFDTKMIGDIMQRIQDHNRIQSFLTKSLIDVVFAVITLVIYAFIMASYHLGILGIFFIGSILYIGWVLLFLKKRREIDYKRFQQSSANKSSIVQLVNGMQEIKLNACEKQKRWEWESIQARLYRVSIKGLALNQNQQLGATFINQTKDLFISFLSAKAVITGDMTLGMMMAVQYIIGQLNAPIQQFIGFTQQAQDAKISLERLGEIHDREDEEKPEDGKIRDIPPNENIELKNIMFQYEGPHSEKVLRKINLNIPANKVTAIVGTSGSGKTTLIKLMLGFYEPTRGKISLGGIEMKRYSESNWRKRCGVVMQEGFIFSDTIANNIGVMDEVPDLEKTEQAVIAANIGDFIEKLPLRYNTNIGSQGHGLSTGQKQRILIARAVYKNPDYIFFDEATNALDAKNERVIMENLDRFFQGRTVVVVAHRLSTVKKADQIVVLEKGQIVETGTHKELVAKKGEYFNLVKDQLELGN</sequence>